<evidence type="ECO:0000256" key="3">
    <source>
        <dbReference type="ARBA" id="ARBA00022448"/>
    </source>
</evidence>
<comment type="function">
    <text evidence="12">Transport of potassium into the cell. Likely operates as a K(+):H(+) symporter.</text>
</comment>
<dbReference type="GO" id="GO:0005886">
    <property type="term" value="C:plasma membrane"/>
    <property type="evidence" value="ECO:0007669"/>
    <property type="project" value="UniProtKB-SubCell"/>
</dbReference>
<gene>
    <name evidence="12 15" type="primary">kup</name>
    <name evidence="15" type="ORF">PROAA_110002</name>
</gene>
<evidence type="ECO:0000256" key="12">
    <source>
        <dbReference type="HAMAP-Rule" id="MF_01522"/>
    </source>
</evidence>
<evidence type="ECO:0000256" key="4">
    <source>
        <dbReference type="ARBA" id="ARBA00022475"/>
    </source>
</evidence>
<evidence type="ECO:0000256" key="6">
    <source>
        <dbReference type="ARBA" id="ARBA00022692"/>
    </source>
</evidence>
<evidence type="ECO:0000256" key="7">
    <source>
        <dbReference type="ARBA" id="ARBA00022847"/>
    </source>
</evidence>
<evidence type="ECO:0000256" key="2">
    <source>
        <dbReference type="ARBA" id="ARBA00007019"/>
    </source>
</evidence>
<dbReference type="Pfam" id="PF22776">
    <property type="entry name" value="K_trans_C"/>
    <property type="match status" value="1"/>
</dbReference>
<feature type="transmembrane region" description="Helical" evidence="12">
    <location>
        <begin position="218"/>
        <end position="238"/>
    </location>
</feature>
<keyword evidence="3 12" id="KW-0813">Transport</keyword>
<feature type="transmembrane region" description="Helical" evidence="12">
    <location>
        <begin position="428"/>
        <end position="445"/>
    </location>
</feature>
<feature type="transmembrane region" description="Helical" evidence="12">
    <location>
        <begin position="342"/>
        <end position="363"/>
    </location>
</feature>
<dbReference type="PANTHER" id="PTHR30540">
    <property type="entry name" value="OSMOTIC STRESS POTASSIUM TRANSPORTER"/>
    <property type="match status" value="1"/>
</dbReference>
<feature type="domain" description="K+ potassium transporter integral membrane" evidence="13">
    <location>
        <begin position="15"/>
        <end position="468"/>
    </location>
</feature>
<feature type="domain" description="K+ potassium transporter C-terminal" evidence="14">
    <location>
        <begin position="480"/>
        <end position="626"/>
    </location>
</feature>
<comment type="catalytic activity">
    <reaction evidence="12">
        <text>K(+)(in) + H(+)(in) = K(+)(out) + H(+)(out)</text>
        <dbReference type="Rhea" id="RHEA:28490"/>
        <dbReference type="ChEBI" id="CHEBI:15378"/>
        <dbReference type="ChEBI" id="CHEBI:29103"/>
    </reaction>
</comment>
<feature type="transmembrane region" description="Helical" evidence="12">
    <location>
        <begin position="290"/>
        <end position="316"/>
    </location>
</feature>
<keyword evidence="8 12" id="KW-0630">Potassium</keyword>
<evidence type="ECO:0000256" key="9">
    <source>
        <dbReference type="ARBA" id="ARBA00022989"/>
    </source>
</evidence>
<dbReference type="InterPro" id="IPR003855">
    <property type="entry name" value="K+_transporter"/>
</dbReference>
<keyword evidence="16" id="KW-1185">Reference proteome</keyword>
<feature type="transmembrane region" description="Helical" evidence="12">
    <location>
        <begin position="169"/>
        <end position="194"/>
    </location>
</feature>
<comment type="subcellular location">
    <subcellularLocation>
        <location evidence="12">Cell membrane</location>
        <topology evidence="12">Multi-pass membrane protein</topology>
    </subcellularLocation>
    <subcellularLocation>
        <location evidence="1">Membrane</location>
        <topology evidence="1">Multi-pass membrane protein</topology>
    </subcellularLocation>
</comment>
<evidence type="ECO:0000259" key="13">
    <source>
        <dbReference type="Pfam" id="PF02705"/>
    </source>
</evidence>
<dbReference type="AlphaFoldDB" id="A0A1A8XF73"/>
<dbReference type="GO" id="GO:0015293">
    <property type="term" value="F:symporter activity"/>
    <property type="evidence" value="ECO:0007669"/>
    <property type="project" value="UniProtKB-UniRule"/>
</dbReference>
<protein>
    <recommendedName>
        <fullName evidence="12">Probable potassium transport system protein Kup</fullName>
    </recommendedName>
</protein>
<evidence type="ECO:0000259" key="14">
    <source>
        <dbReference type="Pfam" id="PF22776"/>
    </source>
</evidence>
<feature type="transmembrane region" description="Helical" evidence="12">
    <location>
        <begin position="143"/>
        <end position="162"/>
    </location>
</feature>
<evidence type="ECO:0000313" key="15">
    <source>
        <dbReference type="EMBL" id="SBT03839.1"/>
    </source>
</evidence>
<dbReference type="InterPro" id="IPR023051">
    <property type="entry name" value="Kup"/>
</dbReference>
<sequence>MHQATDLSKPQQAALALAALGVVYGDIGTSPLYTMKEVFAGNHPIPLTPDNILGILSLILWSLIVIVSIKYVVFIMRADNRGEGGIMALIALALHNARGNPRRMRIITVVGLLGAGMFYGDGMVTPAISVLSALEGLQVAAPAFSHVVIPATLLVLFGLFYFQRRGTAAVGVMFGPVMLLWFATLGVLGIYNIAANPGVFRALSPAYGLGFLIENRSLAIVAMGAVVLSVTGAEALYADMGHFGSRPIRQAWFGFVLPSLILNYFGQGALLLAKPAALDNPFYRLAPQWMLYPLVGLATVATVIASQAVISGAFSISRQAMQLGFLPRMEVKFTSEKAQGQVYLPGVNWGLFLAVVILVLGFQSTNNLAAAYGIAVTGDMVITSVLATIIAAKNWGWGWGRAVALFSVFLALELLFLFANVLKIPDGGWFPLAAGALVFLVMITWKRGGQLLTERTSGAAIELDSFIDALLVSMPARVAGNAVFMTSSNERVPNAMLHNLMHNKVLHERVLVVSVKVFDEPYVPEIDRVRICKMKGDFYKVTVQYGFKDEPDIPQALSLCADQGLDIDMMETSFFLGRATLIPRVGSGMALWREKLFIFLFRNAASATGFYKIPSNRVVELGTQVVL</sequence>
<dbReference type="GO" id="GO:0015079">
    <property type="term" value="F:potassium ion transmembrane transporter activity"/>
    <property type="evidence" value="ECO:0007669"/>
    <property type="project" value="UniProtKB-UniRule"/>
</dbReference>
<dbReference type="PANTHER" id="PTHR30540:SF79">
    <property type="entry name" value="LOW AFFINITY POTASSIUM TRANSPORT SYSTEM PROTEIN KUP"/>
    <property type="match status" value="1"/>
</dbReference>
<dbReference type="EMBL" id="FLQY01000013">
    <property type="protein sequence ID" value="SBT03839.1"/>
    <property type="molecule type" value="Genomic_DNA"/>
</dbReference>
<feature type="transmembrane region" description="Helical" evidence="12">
    <location>
        <begin position="369"/>
        <end position="390"/>
    </location>
</feature>
<dbReference type="Proteomes" id="UP000199600">
    <property type="component" value="Unassembled WGS sequence"/>
</dbReference>
<proteinExistence type="inferred from homology"/>
<keyword evidence="9 12" id="KW-1133">Transmembrane helix</keyword>
<feature type="transmembrane region" description="Helical" evidence="12">
    <location>
        <begin position="402"/>
        <end position="422"/>
    </location>
</feature>
<feature type="transmembrane region" description="Helical" evidence="12">
    <location>
        <begin position="106"/>
        <end position="131"/>
    </location>
</feature>
<dbReference type="Pfam" id="PF02705">
    <property type="entry name" value="K_trans"/>
    <property type="match status" value="1"/>
</dbReference>
<keyword evidence="6 12" id="KW-0812">Transmembrane</keyword>
<keyword evidence="7 12" id="KW-0769">Symport</keyword>
<keyword evidence="5 12" id="KW-0633">Potassium transport</keyword>
<keyword evidence="4 12" id="KW-1003">Cell membrane</keyword>
<keyword evidence="10 12" id="KW-0406">Ion transport</keyword>
<reference evidence="15 16" key="1">
    <citation type="submission" date="2016-06" db="EMBL/GenBank/DDBJ databases">
        <authorList>
            <person name="Kjaerup R.B."/>
            <person name="Dalgaard T.S."/>
            <person name="Juul-Madsen H.R."/>
        </authorList>
    </citation>
    <scope>NUCLEOTIDE SEQUENCE [LARGE SCALE GENOMIC DNA]</scope>
    <source>
        <strain evidence="15">2</strain>
    </source>
</reference>
<evidence type="ECO:0000313" key="16">
    <source>
        <dbReference type="Proteomes" id="UP000199600"/>
    </source>
</evidence>
<dbReference type="HAMAP" id="MF_01522">
    <property type="entry name" value="Kup"/>
    <property type="match status" value="1"/>
</dbReference>
<keyword evidence="11 12" id="KW-0472">Membrane</keyword>
<evidence type="ECO:0000256" key="5">
    <source>
        <dbReference type="ARBA" id="ARBA00022538"/>
    </source>
</evidence>
<accession>A0A1A8XF73</accession>
<organism evidence="15 16">
    <name type="scientific">Candidatus Propionivibrio aalborgensis</name>
    <dbReference type="NCBI Taxonomy" id="1860101"/>
    <lineage>
        <taxon>Bacteria</taxon>
        <taxon>Pseudomonadati</taxon>
        <taxon>Pseudomonadota</taxon>
        <taxon>Betaproteobacteria</taxon>
        <taxon>Rhodocyclales</taxon>
        <taxon>Rhodocyclaceae</taxon>
        <taxon>Propionivibrio</taxon>
    </lineage>
</organism>
<comment type="similarity">
    <text evidence="2 12">Belongs to the HAK/KUP transporter (TC 2.A.72) family.</text>
</comment>
<evidence type="ECO:0000256" key="11">
    <source>
        <dbReference type="ARBA" id="ARBA00023136"/>
    </source>
</evidence>
<evidence type="ECO:0000256" key="8">
    <source>
        <dbReference type="ARBA" id="ARBA00022958"/>
    </source>
</evidence>
<feature type="transmembrane region" description="Helical" evidence="12">
    <location>
        <begin position="250"/>
        <end position="270"/>
    </location>
</feature>
<evidence type="ECO:0000256" key="1">
    <source>
        <dbReference type="ARBA" id="ARBA00004141"/>
    </source>
</evidence>
<name>A0A1A8XF73_9RHOO</name>
<evidence type="ECO:0000256" key="10">
    <source>
        <dbReference type="ARBA" id="ARBA00023065"/>
    </source>
</evidence>
<dbReference type="InterPro" id="IPR053951">
    <property type="entry name" value="K_trans_N"/>
</dbReference>
<dbReference type="InterPro" id="IPR053952">
    <property type="entry name" value="K_trans_C"/>
</dbReference>
<dbReference type="RefSeq" id="WP_186409568.1">
    <property type="nucleotide sequence ID" value="NZ_FLQY01000013.1"/>
</dbReference>
<feature type="transmembrane region" description="Helical" evidence="12">
    <location>
        <begin position="52"/>
        <end position="73"/>
    </location>
</feature>